<proteinExistence type="inferred from homology"/>
<comment type="similarity">
    <text evidence="2">Belongs to the cytochrome c oxidase VIIa family.</text>
</comment>
<evidence type="ECO:0000313" key="12">
    <source>
        <dbReference type="EMBL" id="JAC95834.1"/>
    </source>
</evidence>
<keyword evidence="4" id="KW-0999">Mitochondrion inner membrane</keyword>
<sequence length="116" mass="12836">MYYKFGGFTQRLVGAGAPAAYSPQEFKPVVSVESPAVIFDTPIKVAADPQNKVGGLVKNKVPELQKLFQRPDDIPIHLKRNVPDRLLYRTTMALTIGGAIYCLIALYMATSPKRKK</sequence>
<dbReference type="Gene3D" id="4.10.91.10">
    <property type="entry name" value="Cytochrome c oxidase, subunit VIIa"/>
    <property type="match status" value="1"/>
</dbReference>
<dbReference type="Pfam" id="PF02238">
    <property type="entry name" value="COX7a"/>
    <property type="match status" value="1"/>
</dbReference>
<dbReference type="InterPro" id="IPR003177">
    <property type="entry name" value="Cytc_oxidase_su7a_met"/>
</dbReference>
<dbReference type="EMBL" id="GBSI01000662">
    <property type="protein sequence ID" value="JAC95834.1"/>
    <property type="molecule type" value="Transcribed_RNA"/>
</dbReference>
<keyword evidence="3 11" id="KW-0812">Transmembrane</keyword>
<dbReference type="FunFam" id="4.10.91.10:FF:000001">
    <property type="entry name" value="Cytochrome c oxidase subunit 7A1, mitochondrial"/>
    <property type="match status" value="1"/>
</dbReference>
<evidence type="ECO:0000256" key="7">
    <source>
        <dbReference type="ARBA" id="ARBA00023128"/>
    </source>
</evidence>
<evidence type="ECO:0000256" key="11">
    <source>
        <dbReference type="SAM" id="Phobius"/>
    </source>
</evidence>
<dbReference type="GO" id="GO:0097250">
    <property type="term" value="P:mitochondrial respirasome assembly"/>
    <property type="evidence" value="ECO:0007669"/>
    <property type="project" value="TreeGrafter"/>
</dbReference>
<dbReference type="GO" id="GO:0006123">
    <property type="term" value="P:mitochondrial electron transport, cytochrome c to oxygen"/>
    <property type="evidence" value="ECO:0007669"/>
    <property type="project" value="InterPro"/>
</dbReference>
<dbReference type="InterPro" id="IPR017267">
    <property type="entry name" value="Cyt_c_oxidase_su7a-rel_mt"/>
</dbReference>
<dbReference type="SUPFAM" id="SSF81419">
    <property type="entry name" value="Mitochondrial cytochrome c oxidase subunit VIIa"/>
    <property type="match status" value="1"/>
</dbReference>
<evidence type="ECO:0000256" key="4">
    <source>
        <dbReference type="ARBA" id="ARBA00022792"/>
    </source>
</evidence>
<dbReference type="GO" id="GO:0005743">
    <property type="term" value="C:mitochondrial inner membrane"/>
    <property type="evidence" value="ECO:0007669"/>
    <property type="project" value="UniProtKB-SubCell"/>
</dbReference>
<dbReference type="CDD" id="cd00928">
    <property type="entry name" value="Cyt_c_Oxidase_VIIa"/>
    <property type="match status" value="1"/>
</dbReference>
<dbReference type="PIRSF" id="PIRSF037710">
    <property type="entry name" value="COX7A-rel_mt"/>
    <property type="match status" value="1"/>
</dbReference>
<dbReference type="PANTHER" id="PTHR10510:SF2">
    <property type="entry name" value="CYTOCHROME C OXIDASE SUBUNIT 7A-RELATED PROTEIN, MITOCHONDRIAL"/>
    <property type="match status" value="1"/>
</dbReference>
<dbReference type="PANTHER" id="PTHR10510">
    <property type="entry name" value="CYTOCHROME C OXIDASE POLYPEPTIDE 7A"/>
    <property type="match status" value="1"/>
</dbReference>
<organism evidence="12">
    <name type="scientific">Hypsiglena sp. JMG-2014</name>
    <dbReference type="NCBI Taxonomy" id="1550645"/>
    <lineage>
        <taxon>Eukaryota</taxon>
        <taxon>Metazoa</taxon>
        <taxon>Chordata</taxon>
        <taxon>Craniata</taxon>
        <taxon>Vertebrata</taxon>
        <taxon>Euteleostomi</taxon>
        <taxon>Lepidosauria</taxon>
        <taxon>Squamata</taxon>
        <taxon>Bifurcata</taxon>
        <taxon>Unidentata</taxon>
        <taxon>Episquamata</taxon>
        <taxon>Toxicofera</taxon>
        <taxon>Serpentes</taxon>
        <taxon>Colubroidea</taxon>
        <taxon>Dipsadidae</taxon>
        <taxon>Hypsiglena</taxon>
    </lineage>
</organism>
<dbReference type="InterPro" id="IPR036539">
    <property type="entry name" value="Cyt_c_oxidase_su7a_sf"/>
</dbReference>
<feature type="transmembrane region" description="Helical" evidence="11">
    <location>
        <begin position="86"/>
        <end position="109"/>
    </location>
</feature>
<evidence type="ECO:0000256" key="9">
    <source>
        <dbReference type="ARBA" id="ARBA00049750"/>
    </source>
</evidence>
<keyword evidence="8 11" id="KW-0472">Membrane</keyword>
<evidence type="ECO:0000256" key="2">
    <source>
        <dbReference type="ARBA" id="ARBA00009331"/>
    </source>
</evidence>
<accession>A0A098M0T7</accession>
<protein>
    <recommendedName>
        <fullName evidence="9">Cytochrome c oxidase subunit 7A2-like, mitochondrial</fullName>
    </recommendedName>
    <alternativeName>
        <fullName evidence="10">Supercomplex assembly factor 1</fullName>
    </alternativeName>
</protein>
<keyword evidence="7" id="KW-0496">Mitochondrion</keyword>
<dbReference type="AlphaFoldDB" id="A0A098M0T7"/>
<evidence type="ECO:0000256" key="3">
    <source>
        <dbReference type="ARBA" id="ARBA00022692"/>
    </source>
</evidence>
<name>A0A098M0T7_9SAUR</name>
<evidence type="ECO:0000256" key="1">
    <source>
        <dbReference type="ARBA" id="ARBA00004434"/>
    </source>
</evidence>
<dbReference type="GO" id="GO:0002082">
    <property type="term" value="P:regulation of oxidative phosphorylation"/>
    <property type="evidence" value="ECO:0007669"/>
    <property type="project" value="TreeGrafter"/>
</dbReference>
<keyword evidence="6 11" id="KW-1133">Transmembrane helix</keyword>
<evidence type="ECO:0000256" key="8">
    <source>
        <dbReference type="ARBA" id="ARBA00023136"/>
    </source>
</evidence>
<reference evidence="12" key="1">
    <citation type="submission" date="2014-09" db="EMBL/GenBank/DDBJ databases">
        <title>RNA-seq and high-definition mass spectrometry reveal the complex and divergent venoms of two rear-fanged colubrid snakes.</title>
        <authorList>
            <person name="McGivern J.J."/>
            <person name="Wray K.P."/>
            <person name="Margres M.J."/>
            <person name="Couch M.E."/>
            <person name="Mackessy S.P."/>
            <person name="Rokyta D.R."/>
        </authorList>
    </citation>
    <scope>NUCLEOTIDE SEQUENCE</scope>
    <source>
        <tissue evidence="12">Venom gland</tissue>
    </source>
</reference>
<dbReference type="InterPro" id="IPR039297">
    <property type="entry name" value="COX7a"/>
</dbReference>
<dbReference type="GO" id="GO:0045277">
    <property type="term" value="C:respiratory chain complex IV"/>
    <property type="evidence" value="ECO:0007669"/>
    <property type="project" value="InterPro"/>
</dbReference>
<evidence type="ECO:0000256" key="6">
    <source>
        <dbReference type="ARBA" id="ARBA00022989"/>
    </source>
</evidence>
<evidence type="ECO:0000256" key="10">
    <source>
        <dbReference type="ARBA" id="ARBA00049792"/>
    </source>
</evidence>
<comment type="subcellular location">
    <subcellularLocation>
        <location evidence="1">Mitochondrion inner membrane</location>
        <topology evidence="1">Single-pass membrane protein</topology>
    </subcellularLocation>
</comment>
<keyword evidence="5" id="KW-0809">Transit peptide</keyword>
<evidence type="ECO:0000256" key="5">
    <source>
        <dbReference type="ARBA" id="ARBA00022946"/>
    </source>
</evidence>